<dbReference type="Pfam" id="PF13470">
    <property type="entry name" value="PIN_3"/>
    <property type="match status" value="1"/>
</dbReference>
<organism evidence="7 8">
    <name type="scientific">Parvibacter caecicola</name>
    <dbReference type="NCBI Taxonomy" id="747645"/>
    <lineage>
        <taxon>Bacteria</taxon>
        <taxon>Bacillati</taxon>
        <taxon>Actinomycetota</taxon>
        <taxon>Coriobacteriia</taxon>
        <taxon>Coriobacteriales</taxon>
        <taxon>Coriobacteriaceae</taxon>
        <taxon>Parvibacter</taxon>
    </lineage>
</organism>
<dbReference type="Proteomes" id="UP000530850">
    <property type="component" value="Unassembled WGS sequence"/>
</dbReference>
<reference evidence="6 9" key="2">
    <citation type="submission" date="2020-08" db="EMBL/GenBank/DDBJ databases">
        <title>Sequencing the genomes of 1000 actinobacteria strains.</title>
        <authorList>
            <person name="Klenk H.-P."/>
        </authorList>
    </citation>
    <scope>NUCLEOTIDE SEQUENCE [LARGE SCALE GENOMIC DNA]</scope>
    <source>
        <strain evidence="6 9">DSM 22242</strain>
    </source>
</reference>
<reference evidence="7 8" key="1">
    <citation type="submission" date="2019-04" db="EMBL/GenBank/DDBJ databases">
        <title>Microbes associate with the intestines of laboratory mice.</title>
        <authorList>
            <person name="Navarre W."/>
            <person name="Wong E."/>
            <person name="Huang K.C."/>
            <person name="Tropini C."/>
            <person name="Ng K."/>
            <person name="Yu B."/>
        </authorList>
    </citation>
    <scope>NUCLEOTIDE SEQUENCE [LARGE SCALE GENOMIC DNA]</scope>
    <source>
        <strain evidence="7 8">NM48_B13</strain>
    </source>
</reference>
<feature type="domain" description="PIN" evidence="5">
    <location>
        <begin position="4"/>
        <end position="118"/>
    </location>
</feature>
<keyword evidence="4" id="KW-0460">Magnesium</keyword>
<gene>
    <name evidence="7" type="ORF">E5982_08390</name>
    <name evidence="6" type="ORF">FHR31_001274</name>
</gene>
<dbReference type="GO" id="GO:0046872">
    <property type="term" value="F:metal ion binding"/>
    <property type="evidence" value="ECO:0007669"/>
    <property type="project" value="UniProtKB-KW"/>
</dbReference>
<comment type="caution">
    <text evidence="7">The sequence shown here is derived from an EMBL/GenBank/DDBJ whole genome shotgun (WGS) entry which is preliminary data.</text>
</comment>
<dbReference type="GO" id="GO:0004518">
    <property type="term" value="F:nuclease activity"/>
    <property type="evidence" value="ECO:0007669"/>
    <property type="project" value="UniProtKB-KW"/>
</dbReference>
<protein>
    <submittedName>
        <fullName evidence="7">PIN domain-containing protein</fullName>
    </submittedName>
    <submittedName>
        <fullName evidence="6">Putative nucleic acid-binding protein</fullName>
    </submittedName>
</protein>
<dbReference type="OrthoDB" id="3232645at2"/>
<keyword evidence="2" id="KW-0479">Metal-binding</keyword>
<evidence type="ECO:0000313" key="7">
    <source>
        <dbReference type="EMBL" id="TJW09853.1"/>
    </source>
</evidence>
<keyword evidence="1" id="KW-0540">Nuclease</keyword>
<evidence type="ECO:0000256" key="4">
    <source>
        <dbReference type="ARBA" id="ARBA00022842"/>
    </source>
</evidence>
<evidence type="ECO:0000313" key="6">
    <source>
        <dbReference type="EMBL" id="MBB3171456.1"/>
    </source>
</evidence>
<dbReference type="EMBL" id="SSTM01000006">
    <property type="protein sequence ID" value="TJW09853.1"/>
    <property type="molecule type" value="Genomic_DNA"/>
</dbReference>
<dbReference type="InterPro" id="IPR029060">
    <property type="entry name" value="PIN-like_dom_sf"/>
</dbReference>
<dbReference type="CDD" id="cd09854">
    <property type="entry name" value="PIN_VapC-like"/>
    <property type="match status" value="1"/>
</dbReference>
<dbReference type="InterPro" id="IPR002716">
    <property type="entry name" value="PIN_dom"/>
</dbReference>
<dbReference type="EMBL" id="JACHYA010000003">
    <property type="protein sequence ID" value="MBB3171456.1"/>
    <property type="molecule type" value="Genomic_DNA"/>
</dbReference>
<evidence type="ECO:0000256" key="3">
    <source>
        <dbReference type="ARBA" id="ARBA00022801"/>
    </source>
</evidence>
<dbReference type="SUPFAM" id="SSF88723">
    <property type="entry name" value="PIN domain-like"/>
    <property type="match status" value="1"/>
</dbReference>
<dbReference type="RefSeq" id="WP_136846097.1">
    <property type="nucleotide sequence ID" value="NZ_CANSOV010000004.1"/>
</dbReference>
<keyword evidence="8" id="KW-1185">Reference proteome</keyword>
<dbReference type="Proteomes" id="UP000309454">
    <property type="component" value="Unassembled WGS sequence"/>
</dbReference>
<dbReference type="GO" id="GO:0016787">
    <property type="term" value="F:hydrolase activity"/>
    <property type="evidence" value="ECO:0007669"/>
    <property type="project" value="UniProtKB-KW"/>
</dbReference>
<dbReference type="GeneID" id="93356662"/>
<evidence type="ECO:0000259" key="5">
    <source>
        <dbReference type="Pfam" id="PF13470"/>
    </source>
</evidence>
<keyword evidence="3" id="KW-0378">Hydrolase</keyword>
<dbReference type="AlphaFoldDB" id="A0A4T9T9W0"/>
<evidence type="ECO:0000313" key="9">
    <source>
        <dbReference type="Proteomes" id="UP000530850"/>
    </source>
</evidence>
<accession>A0A4T9T9W0</accession>
<evidence type="ECO:0000256" key="2">
    <source>
        <dbReference type="ARBA" id="ARBA00022723"/>
    </source>
</evidence>
<dbReference type="Gene3D" id="3.40.50.1010">
    <property type="entry name" value="5'-nuclease"/>
    <property type="match status" value="1"/>
</dbReference>
<sequence>MKSFLFDANALIYWVNEGAEPHGDVSALIRKAVSENMPVFALASSLNDVYYAMRRHYSSEAAARESVRDIAELFDLVDLAGPFVFEALDSDEPDYEDGLIRAAAEALQVSAIVSYDKKAFQRSVVPRITAAEALTKTIV</sequence>
<evidence type="ECO:0000313" key="8">
    <source>
        <dbReference type="Proteomes" id="UP000309454"/>
    </source>
</evidence>
<proteinExistence type="predicted"/>
<evidence type="ECO:0000256" key="1">
    <source>
        <dbReference type="ARBA" id="ARBA00022722"/>
    </source>
</evidence>
<name>A0A4T9T9W0_9ACTN</name>